<dbReference type="EMBL" id="OBEK01000002">
    <property type="protein sequence ID" value="SNZ10397.1"/>
    <property type="molecule type" value="Genomic_DNA"/>
</dbReference>
<protein>
    <submittedName>
        <fullName evidence="2">Uncharacterized protein</fullName>
    </submittedName>
</protein>
<sequence length="196" mass="21991">MDGFYFYWACWISWVLVTFFMQHSLARTLFALAILLTICVSGFSVDLAGHRIFATVFLLAVIGYLFIFSSKRVGRGTFGSICIGIGYAGLLLWELTNPVALLLPRTLLFALLLFALAFYLTRDMYLQIGIICVGFAVGEVVYLFLLDVYGLYQEAGNFKAMDVLGVTMLLLIGAQLLYKLRHYLRKKSKWTAGSSS</sequence>
<feature type="transmembrane region" description="Helical" evidence="1">
    <location>
        <begin position="99"/>
        <end position="121"/>
    </location>
</feature>
<evidence type="ECO:0000313" key="2">
    <source>
        <dbReference type="EMBL" id="SNZ10397.1"/>
    </source>
</evidence>
<feature type="transmembrane region" description="Helical" evidence="1">
    <location>
        <begin position="128"/>
        <end position="152"/>
    </location>
</feature>
<feature type="transmembrane region" description="Helical" evidence="1">
    <location>
        <begin position="51"/>
        <end position="69"/>
    </location>
</feature>
<dbReference type="Pfam" id="PF24124">
    <property type="entry name" value="YphA"/>
    <property type="match status" value="1"/>
</dbReference>
<organism evidence="2 3">
    <name type="scientific">Terribacillus aidingensis</name>
    <dbReference type="NCBI Taxonomy" id="586416"/>
    <lineage>
        <taxon>Bacteria</taxon>
        <taxon>Bacillati</taxon>
        <taxon>Bacillota</taxon>
        <taxon>Bacilli</taxon>
        <taxon>Bacillales</taxon>
        <taxon>Bacillaceae</taxon>
        <taxon>Terribacillus</taxon>
    </lineage>
</organism>
<dbReference type="STRING" id="586416.GZ22_08460"/>
<keyword evidence="1" id="KW-0812">Transmembrane</keyword>
<gene>
    <name evidence="2" type="ORF">SAMN05421503_1717</name>
</gene>
<proteinExistence type="predicted"/>
<dbReference type="PIRSF" id="PIRSF036710">
    <property type="entry name" value="YphA_Bacsu"/>
    <property type="match status" value="1"/>
</dbReference>
<feature type="transmembrane region" description="Helical" evidence="1">
    <location>
        <begin position="158"/>
        <end position="178"/>
    </location>
</feature>
<evidence type="ECO:0000313" key="3">
    <source>
        <dbReference type="Proteomes" id="UP000219356"/>
    </source>
</evidence>
<dbReference type="RefSeq" id="WP_097041165.1">
    <property type="nucleotide sequence ID" value="NZ_OBEK01000002.1"/>
</dbReference>
<keyword evidence="1" id="KW-0472">Membrane</keyword>
<dbReference type="AlphaFoldDB" id="A0A285NN63"/>
<feature type="transmembrane region" description="Helical" evidence="1">
    <location>
        <begin position="76"/>
        <end position="93"/>
    </location>
</feature>
<dbReference type="InterPro" id="IPR014617">
    <property type="entry name" value="YphA_Bacsu"/>
</dbReference>
<feature type="transmembrane region" description="Helical" evidence="1">
    <location>
        <begin position="6"/>
        <end position="21"/>
    </location>
</feature>
<evidence type="ECO:0000256" key="1">
    <source>
        <dbReference type="SAM" id="Phobius"/>
    </source>
</evidence>
<dbReference type="Proteomes" id="UP000219356">
    <property type="component" value="Unassembled WGS sequence"/>
</dbReference>
<reference evidence="3" key="1">
    <citation type="submission" date="2017-09" db="EMBL/GenBank/DDBJ databases">
        <authorList>
            <person name="Varghese N."/>
            <person name="Submissions S."/>
        </authorList>
    </citation>
    <scope>NUCLEOTIDE SEQUENCE [LARGE SCALE GENOMIC DNA]</scope>
    <source>
        <strain evidence="3">CGMCC 1.8913</strain>
    </source>
</reference>
<accession>A0A285NN63</accession>
<name>A0A285NN63_9BACI</name>
<keyword evidence="1" id="KW-1133">Transmembrane helix</keyword>
<dbReference type="OrthoDB" id="2965169at2"/>
<keyword evidence="3" id="KW-1185">Reference proteome</keyword>
<feature type="transmembrane region" description="Helical" evidence="1">
    <location>
        <begin position="28"/>
        <end position="45"/>
    </location>
</feature>